<sequence length="334" mass="40021">MLCNKFDAILFGNGMTINLIQQIKPYVKKEKLYLFDIDEFLKRFMSNNISPREEKRIFKIFYGKKSLDNLNNFEKLKYKLSRFYSNNNSNIEKILGRDIFAGADYNIGLIKSLFPALYNIWFDELYNYITYSGLDEHIEFFYNSVSSILLNNDNIYTTNFDYLADSYINIKHIHGKFIKNLSKYADIYLCPKNEHEFYFKCVWGWNGIGKLSTIDELRKFNNINKYFDFSFFYENVKIDNLLLYGLGFQRSGYMTEEFLRKYPKRRKEQLEGTIVDEHVIIRIKGLQNLKQLKNVFISYYSEEEKEYFQLLGEYYGIKNFQLIHANEFNFSIEG</sequence>
<gene>
    <name evidence="1" type="ORF">I6U51_23390</name>
</gene>
<protein>
    <submittedName>
        <fullName evidence="1">Uncharacterized protein</fullName>
    </submittedName>
</protein>
<reference evidence="1" key="1">
    <citation type="submission" date="2020-12" db="EMBL/GenBank/DDBJ databases">
        <title>Clostridium thailandense sp. nov., a novel acetogenic bacterium isolated from peat land soil in Thailand.</title>
        <authorList>
            <person name="Chaikitkaew S."/>
            <person name="Birkeland N.K."/>
        </authorList>
    </citation>
    <scope>NUCLEOTIDE SEQUENCE</scope>
    <source>
        <strain evidence="1">DSM 17425</strain>
    </source>
</reference>
<organism evidence="1 2">
    <name type="scientific">Clostridium aciditolerans</name>
    <dbReference type="NCBI Taxonomy" id="339861"/>
    <lineage>
        <taxon>Bacteria</taxon>
        <taxon>Bacillati</taxon>
        <taxon>Bacillota</taxon>
        <taxon>Clostridia</taxon>
        <taxon>Eubacteriales</taxon>
        <taxon>Clostridiaceae</taxon>
        <taxon>Clostridium</taxon>
    </lineage>
</organism>
<name>A0A934I630_9CLOT</name>
<evidence type="ECO:0000313" key="1">
    <source>
        <dbReference type="EMBL" id="MBI6875621.1"/>
    </source>
</evidence>
<comment type="caution">
    <text evidence="1">The sequence shown here is derived from an EMBL/GenBank/DDBJ whole genome shotgun (WGS) entry which is preliminary data.</text>
</comment>
<proteinExistence type="predicted"/>
<dbReference type="Proteomes" id="UP000622687">
    <property type="component" value="Unassembled WGS sequence"/>
</dbReference>
<dbReference type="AlphaFoldDB" id="A0A934I630"/>
<dbReference type="RefSeq" id="WP_211144965.1">
    <property type="nucleotide sequence ID" value="NZ_JAEEGB010000048.1"/>
</dbReference>
<dbReference type="EMBL" id="JAEEGB010000048">
    <property type="protein sequence ID" value="MBI6875621.1"/>
    <property type="molecule type" value="Genomic_DNA"/>
</dbReference>
<accession>A0A934I630</accession>
<evidence type="ECO:0000313" key="2">
    <source>
        <dbReference type="Proteomes" id="UP000622687"/>
    </source>
</evidence>
<keyword evidence="2" id="KW-1185">Reference proteome</keyword>